<protein>
    <recommendedName>
        <fullName evidence="4">BZIP domain-containing protein</fullName>
    </recommendedName>
</protein>
<accession>A0A8K0W766</accession>
<feature type="region of interest" description="Disordered" evidence="1">
    <location>
        <begin position="1"/>
        <end position="50"/>
    </location>
</feature>
<dbReference type="Proteomes" id="UP000813427">
    <property type="component" value="Unassembled WGS sequence"/>
</dbReference>
<evidence type="ECO:0000256" key="1">
    <source>
        <dbReference type="SAM" id="MobiDB-lite"/>
    </source>
</evidence>
<dbReference type="PANTHER" id="PTHR38116">
    <property type="entry name" value="CHROMOSOME 7, WHOLE GENOME SHOTGUN SEQUENCE"/>
    <property type="match status" value="1"/>
</dbReference>
<dbReference type="Pfam" id="PF11905">
    <property type="entry name" value="DUF3425"/>
    <property type="match status" value="1"/>
</dbReference>
<dbReference type="EMBL" id="JAGPXF010000008">
    <property type="protein sequence ID" value="KAH7233268.1"/>
    <property type="molecule type" value="Genomic_DNA"/>
</dbReference>
<dbReference type="AlphaFoldDB" id="A0A8K0W766"/>
<feature type="compositionally biased region" description="Basic and acidic residues" evidence="1">
    <location>
        <begin position="463"/>
        <end position="477"/>
    </location>
</feature>
<sequence length="485" mass="55045">MIESKENRRADSSGSDDAERKQRRKLQNRLNQRARRNRMSNGASYKSENQRKPTFGVKLWRVDEFDLETSTRSRSVGGADENKMRIRRRNPLVFLTDMYNDMLSTEDVELYSQQLNIHKQLACFSFSGSPLADHILHLVNYNAFRGFFCNKATLSQLTDHLVVTRSGTEKLDIMAGLKRVAIVIATSPHIPPDLQPTAIQSKQAHATWIDLIPCPRMRDNLIIHHDEFNHWSLVNDVMGNLLDDIMFNKYGDGTGPKRQQRPAAHKFDSPTSRRCGIIIWGEPHQRASWEITPGFLDRWGWAVEGCDDLMKATNHWRSFRGERPLKFSSHDTRHIESYSTSSTQIRTFKSIYNQIFQFVPYPLAIMTIARQTLSVFRSLPTVASAIRTKPAHAAFSTARMYSGKVKTPVSSDINHDKKPASTHTDGATASLKAAPGKDNATSFGDNKMSEKERKTNSQNAQESDSREGMGKETDTFKKSGRTPKP</sequence>
<gene>
    <name evidence="2" type="ORF">BKA59DRAFT_504247</name>
</gene>
<name>A0A8K0W766_9HYPO</name>
<feature type="region of interest" description="Disordered" evidence="1">
    <location>
        <begin position="406"/>
        <end position="485"/>
    </location>
</feature>
<organism evidence="2 3">
    <name type="scientific">Fusarium tricinctum</name>
    <dbReference type="NCBI Taxonomy" id="61284"/>
    <lineage>
        <taxon>Eukaryota</taxon>
        <taxon>Fungi</taxon>
        <taxon>Dikarya</taxon>
        <taxon>Ascomycota</taxon>
        <taxon>Pezizomycotina</taxon>
        <taxon>Sordariomycetes</taxon>
        <taxon>Hypocreomycetidae</taxon>
        <taxon>Hypocreales</taxon>
        <taxon>Nectriaceae</taxon>
        <taxon>Fusarium</taxon>
        <taxon>Fusarium tricinctum species complex</taxon>
    </lineage>
</organism>
<evidence type="ECO:0000313" key="2">
    <source>
        <dbReference type="EMBL" id="KAH7233268.1"/>
    </source>
</evidence>
<feature type="compositionally biased region" description="Basic residues" evidence="1">
    <location>
        <begin position="21"/>
        <end position="38"/>
    </location>
</feature>
<keyword evidence="3" id="KW-1185">Reference proteome</keyword>
<evidence type="ECO:0000313" key="3">
    <source>
        <dbReference type="Proteomes" id="UP000813427"/>
    </source>
</evidence>
<dbReference type="OrthoDB" id="125347at2759"/>
<proteinExistence type="predicted"/>
<comment type="caution">
    <text evidence="2">The sequence shown here is derived from an EMBL/GenBank/DDBJ whole genome shotgun (WGS) entry which is preliminary data.</text>
</comment>
<reference evidence="2" key="1">
    <citation type="journal article" date="2021" name="Nat. Commun.">
        <title>Genetic determinants of endophytism in the Arabidopsis root mycobiome.</title>
        <authorList>
            <person name="Mesny F."/>
            <person name="Miyauchi S."/>
            <person name="Thiergart T."/>
            <person name="Pickel B."/>
            <person name="Atanasova L."/>
            <person name="Karlsson M."/>
            <person name="Huettel B."/>
            <person name="Barry K.W."/>
            <person name="Haridas S."/>
            <person name="Chen C."/>
            <person name="Bauer D."/>
            <person name="Andreopoulos W."/>
            <person name="Pangilinan J."/>
            <person name="LaButti K."/>
            <person name="Riley R."/>
            <person name="Lipzen A."/>
            <person name="Clum A."/>
            <person name="Drula E."/>
            <person name="Henrissat B."/>
            <person name="Kohler A."/>
            <person name="Grigoriev I.V."/>
            <person name="Martin F.M."/>
            <person name="Hacquard S."/>
        </authorList>
    </citation>
    <scope>NUCLEOTIDE SEQUENCE</scope>
    <source>
        <strain evidence="2">MPI-SDFR-AT-0068</strain>
    </source>
</reference>
<dbReference type="PANTHER" id="PTHR38116:SF1">
    <property type="entry name" value="BZIP DOMAIN-CONTAINING PROTEIN"/>
    <property type="match status" value="1"/>
</dbReference>
<dbReference type="InterPro" id="IPR021833">
    <property type="entry name" value="DUF3425"/>
</dbReference>
<evidence type="ECO:0008006" key="4">
    <source>
        <dbReference type="Google" id="ProtNLM"/>
    </source>
</evidence>
<feature type="compositionally biased region" description="Basic and acidic residues" evidence="1">
    <location>
        <begin position="1"/>
        <end position="11"/>
    </location>
</feature>